<evidence type="ECO:0000313" key="3">
    <source>
        <dbReference type="EMBL" id="KAJ9580091.1"/>
    </source>
</evidence>
<dbReference type="GO" id="GO:0004672">
    <property type="term" value="F:protein kinase activity"/>
    <property type="evidence" value="ECO:0007669"/>
    <property type="project" value="InterPro"/>
</dbReference>
<dbReference type="InterPro" id="IPR011009">
    <property type="entry name" value="Kinase-like_dom_sf"/>
</dbReference>
<evidence type="ECO:0000256" key="1">
    <source>
        <dbReference type="SAM" id="MobiDB-lite"/>
    </source>
</evidence>
<feature type="compositionally biased region" description="Basic and acidic residues" evidence="1">
    <location>
        <begin position="268"/>
        <end position="281"/>
    </location>
</feature>
<dbReference type="InterPro" id="IPR051866">
    <property type="entry name" value="Intracell_Sig-Traffick_Protein"/>
</dbReference>
<dbReference type="InterPro" id="IPR000719">
    <property type="entry name" value="Prot_kinase_dom"/>
</dbReference>
<dbReference type="Gene3D" id="1.10.510.10">
    <property type="entry name" value="Transferase(Phosphotransferase) domain 1"/>
    <property type="match status" value="1"/>
</dbReference>
<dbReference type="PROSITE" id="PS50011">
    <property type="entry name" value="PROTEIN_KINASE_DOM"/>
    <property type="match status" value="1"/>
</dbReference>
<feature type="domain" description="Protein kinase" evidence="2">
    <location>
        <begin position="58"/>
        <end position="466"/>
    </location>
</feature>
<dbReference type="PANTHER" id="PTHR15508:SF8">
    <property type="entry name" value="LD24550P"/>
    <property type="match status" value="1"/>
</dbReference>
<protein>
    <recommendedName>
        <fullName evidence="2">Protein kinase domain-containing protein</fullName>
    </recommendedName>
</protein>
<comment type="caution">
    <text evidence="3">The sequence shown here is derived from an EMBL/GenBank/DDBJ whole genome shotgun (WGS) entry which is preliminary data.</text>
</comment>
<dbReference type="PANTHER" id="PTHR15508">
    <property type="entry name" value="RIBOSOMAL PROTEIN S6 KINASE"/>
    <property type="match status" value="1"/>
</dbReference>
<organism evidence="3 4">
    <name type="scientific">Diploptera punctata</name>
    <name type="common">Pacific beetle cockroach</name>
    <dbReference type="NCBI Taxonomy" id="6984"/>
    <lineage>
        <taxon>Eukaryota</taxon>
        <taxon>Metazoa</taxon>
        <taxon>Ecdysozoa</taxon>
        <taxon>Arthropoda</taxon>
        <taxon>Hexapoda</taxon>
        <taxon>Insecta</taxon>
        <taxon>Pterygota</taxon>
        <taxon>Neoptera</taxon>
        <taxon>Polyneoptera</taxon>
        <taxon>Dictyoptera</taxon>
        <taxon>Blattodea</taxon>
        <taxon>Blaberoidea</taxon>
        <taxon>Blaberidae</taxon>
        <taxon>Diplopterinae</taxon>
        <taxon>Diploptera</taxon>
    </lineage>
</organism>
<dbReference type="Proteomes" id="UP001233999">
    <property type="component" value="Unassembled WGS sequence"/>
</dbReference>
<dbReference type="GO" id="GO:0005524">
    <property type="term" value="F:ATP binding"/>
    <property type="evidence" value="ECO:0007669"/>
    <property type="project" value="InterPro"/>
</dbReference>
<keyword evidence="4" id="KW-1185">Reference proteome</keyword>
<reference evidence="3" key="1">
    <citation type="journal article" date="2023" name="IScience">
        <title>Live-bearing cockroach genome reveals convergent evolutionary mechanisms linked to viviparity in insects and beyond.</title>
        <authorList>
            <person name="Fouks B."/>
            <person name="Harrison M.C."/>
            <person name="Mikhailova A.A."/>
            <person name="Marchal E."/>
            <person name="English S."/>
            <person name="Carruthers M."/>
            <person name="Jennings E.C."/>
            <person name="Chiamaka E.L."/>
            <person name="Frigard R.A."/>
            <person name="Pippel M."/>
            <person name="Attardo G.M."/>
            <person name="Benoit J.B."/>
            <person name="Bornberg-Bauer E."/>
            <person name="Tobe S.S."/>
        </authorList>
    </citation>
    <scope>NUCLEOTIDE SEQUENCE</scope>
    <source>
        <strain evidence="3">Stay&amp;Tobe</strain>
    </source>
</reference>
<evidence type="ECO:0000313" key="4">
    <source>
        <dbReference type="Proteomes" id="UP001233999"/>
    </source>
</evidence>
<evidence type="ECO:0000259" key="2">
    <source>
        <dbReference type="PROSITE" id="PS50011"/>
    </source>
</evidence>
<gene>
    <name evidence="3" type="ORF">L9F63_004283</name>
</gene>
<dbReference type="EMBL" id="JASPKZ010008362">
    <property type="protein sequence ID" value="KAJ9580091.1"/>
    <property type="molecule type" value="Genomic_DNA"/>
</dbReference>
<dbReference type="Pfam" id="PF00069">
    <property type="entry name" value="Pkinase"/>
    <property type="match status" value="1"/>
</dbReference>
<accession>A0AAD8E7U6</accession>
<dbReference type="SUPFAM" id="SSF56112">
    <property type="entry name" value="Protein kinase-like (PK-like)"/>
    <property type="match status" value="1"/>
</dbReference>
<dbReference type="AlphaFoldDB" id="A0AAD8E7U6"/>
<sequence length="477" mass="54132">MAAQEETQTLEGNYLFEKKTAKYLLQAEKLYSQHLASRSSQMPVWDVIPSPELERPLPELQYYKVLGVVGSVMLVLNTVEDRCYTIKVLHKSPCPVNTLKQSVVPQDVPYMVKLHRYYETECAVFLILQHARHTSFLELINKTFLKDELIAGRSDEKKTLSRSDSNIKELPSFENAKKLLESIKKTLVRSEIVASQTEDGAEVFHREKGDVDNMRTLTDSVNRTLVMNDSEHKMKGKSMVRCKSEDSSHVRRRRLSSGRRRSITAHTRSSERRYSSDDLMEGHGRGITGSLDRIQQLSRLKCMIDCPKPRLPEANIRVWAAELVIALNSLHQWGIICRDLNPNNILLGEKGHLLLTYMCRWIDVDSLVSAEAVEMLYAAPEVNGIFELTPAADWWSFGALIFELLTGKTLVTCHPGGIHSHTILNVPEYVSMEAKSLLTELLRYNPHERLGSGVNGIQDLKSHPFFSGIDWDAITSV</sequence>
<feature type="compositionally biased region" description="Basic residues" evidence="1">
    <location>
        <begin position="250"/>
        <end position="263"/>
    </location>
</feature>
<dbReference type="SMART" id="SM00220">
    <property type="entry name" value="S_TKc"/>
    <property type="match status" value="1"/>
</dbReference>
<proteinExistence type="predicted"/>
<name>A0AAD8E7U6_DIPPU</name>
<feature type="region of interest" description="Disordered" evidence="1">
    <location>
        <begin position="232"/>
        <end position="281"/>
    </location>
</feature>
<reference evidence="3" key="2">
    <citation type="submission" date="2023-05" db="EMBL/GenBank/DDBJ databases">
        <authorList>
            <person name="Fouks B."/>
        </authorList>
    </citation>
    <scope>NUCLEOTIDE SEQUENCE</scope>
    <source>
        <strain evidence="3">Stay&amp;Tobe</strain>
        <tissue evidence="3">Testes</tissue>
    </source>
</reference>